<dbReference type="SUPFAM" id="SSF51126">
    <property type="entry name" value="Pectin lyase-like"/>
    <property type="match status" value="1"/>
</dbReference>
<dbReference type="Proteomes" id="UP000637002">
    <property type="component" value="Unassembled WGS sequence"/>
</dbReference>
<sequence length="346" mass="35615">MKYQQPYGVSDPNASYVNGNPAAGTAGSIPPAAAIEHAQRELVHFIQWVLTDPADRGALNNGIPFKIGTTIPSAGDLQQLRKALTLMFPSLLPLNAEVFVRPGGNNDNDGQSNDDAHAFADMVGVINYAQRFTGANRLKVTVAPGTYPSWRVDNLPVGLDIVGDTSTDNVVFDTSSVGVNRGCIEVLRGSDISLTKIAYGSTSPGSYGLVAANASRVLTNGLWLRGAPRADIIAQSNSAITLGGAISVAAGTREAVVSADNSGIVIARVDIVPTFSFPATINVTSGFVTAFIAAIVRLAGASFTSPSNVAGRRYLAAEGGIVSSGGGGATFYPGSTAGDASTGTYY</sequence>
<protein>
    <submittedName>
        <fullName evidence="1">Uncharacterized protein</fullName>
    </submittedName>
</protein>
<dbReference type="InterPro" id="IPR011050">
    <property type="entry name" value="Pectin_lyase_fold/virulence"/>
</dbReference>
<name>A0A916UE81_9HYPH</name>
<evidence type="ECO:0000313" key="1">
    <source>
        <dbReference type="EMBL" id="GGC68664.1"/>
    </source>
</evidence>
<organism evidence="1 2">
    <name type="scientific">Chelatococcus reniformis</name>
    <dbReference type="NCBI Taxonomy" id="1494448"/>
    <lineage>
        <taxon>Bacteria</taxon>
        <taxon>Pseudomonadati</taxon>
        <taxon>Pseudomonadota</taxon>
        <taxon>Alphaproteobacteria</taxon>
        <taxon>Hyphomicrobiales</taxon>
        <taxon>Chelatococcaceae</taxon>
        <taxon>Chelatococcus</taxon>
    </lineage>
</organism>
<dbReference type="EMBL" id="BMGG01000005">
    <property type="protein sequence ID" value="GGC68664.1"/>
    <property type="molecule type" value="Genomic_DNA"/>
</dbReference>
<keyword evidence="2" id="KW-1185">Reference proteome</keyword>
<proteinExistence type="predicted"/>
<evidence type="ECO:0000313" key="2">
    <source>
        <dbReference type="Proteomes" id="UP000637002"/>
    </source>
</evidence>
<reference evidence="1" key="1">
    <citation type="journal article" date="2014" name="Int. J. Syst. Evol. Microbiol.">
        <title>Complete genome sequence of Corynebacterium casei LMG S-19264T (=DSM 44701T), isolated from a smear-ripened cheese.</title>
        <authorList>
            <consortium name="US DOE Joint Genome Institute (JGI-PGF)"/>
            <person name="Walter F."/>
            <person name="Albersmeier A."/>
            <person name="Kalinowski J."/>
            <person name="Ruckert C."/>
        </authorList>
    </citation>
    <scope>NUCLEOTIDE SEQUENCE</scope>
    <source>
        <strain evidence="1">CGMCC 1.12919</strain>
    </source>
</reference>
<dbReference type="AlphaFoldDB" id="A0A916UE81"/>
<reference evidence="1" key="2">
    <citation type="submission" date="2020-09" db="EMBL/GenBank/DDBJ databases">
        <authorList>
            <person name="Sun Q."/>
            <person name="Zhou Y."/>
        </authorList>
    </citation>
    <scope>NUCLEOTIDE SEQUENCE</scope>
    <source>
        <strain evidence="1">CGMCC 1.12919</strain>
    </source>
</reference>
<comment type="caution">
    <text evidence="1">The sequence shown here is derived from an EMBL/GenBank/DDBJ whole genome shotgun (WGS) entry which is preliminary data.</text>
</comment>
<gene>
    <name evidence="1" type="ORF">GCM10010994_29060</name>
</gene>
<dbReference type="RefSeq" id="WP_188609910.1">
    <property type="nucleotide sequence ID" value="NZ_BMGG01000005.1"/>
</dbReference>
<accession>A0A916UE81</accession>